<sequence>MCLLLNVFLLTTQYIDCQYLEGIDVSHWQGNINWSRVANSGIKFAFVKATEGVTYTDPKVGVYHFARPDANAAAREANAFYTKTRNLIANTTLLSALDIESNPNGNQCYNLNKAQMSSWIKTFIETYKNLAGSSLIIYTNTNFWNTCVGKSLSNVCQKNGNRPACPLWLARYNRQPGQIPNAAQMWSTWTFWQYTDKGRVNGISGNVDRNKFKGSETDLKTWLKLSSAKNN</sequence>
<dbReference type="GO" id="GO:0016052">
    <property type="term" value="P:carbohydrate catabolic process"/>
    <property type="evidence" value="ECO:0007669"/>
    <property type="project" value="TreeGrafter"/>
</dbReference>
<evidence type="ECO:0000256" key="1">
    <source>
        <dbReference type="ARBA" id="ARBA00010646"/>
    </source>
</evidence>
<dbReference type="SUPFAM" id="SSF51445">
    <property type="entry name" value="(Trans)glycosidases"/>
    <property type="match status" value="1"/>
</dbReference>
<keyword evidence="3 4" id="KW-0326">Glycosidase</keyword>
<comment type="caution">
    <text evidence="6">The sequence shown here is derived from an EMBL/GenBank/DDBJ whole genome shotgun (WGS) entry which is preliminary data.</text>
</comment>
<name>A0A3S3RTB0_9ACAR</name>
<dbReference type="AlphaFoldDB" id="A0A3S3RTB0"/>
<evidence type="ECO:0000256" key="3">
    <source>
        <dbReference type="ARBA" id="ARBA00023295"/>
    </source>
</evidence>
<comment type="similarity">
    <text evidence="1 4">Belongs to the glycosyl hydrolase 25 family.</text>
</comment>
<evidence type="ECO:0000256" key="4">
    <source>
        <dbReference type="RuleBase" id="RU361176"/>
    </source>
</evidence>
<evidence type="ECO:0000256" key="2">
    <source>
        <dbReference type="ARBA" id="ARBA00022801"/>
    </source>
</evidence>
<dbReference type="EMBL" id="NCKU01004603">
    <property type="protein sequence ID" value="RWS05712.1"/>
    <property type="molecule type" value="Genomic_DNA"/>
</dbReference>
<feature type="signal peptide" evidence="5">
    <location>
        <begin position="1"/>
        <end position="17"/>
    </location>
</feature>
<evidence type="ECO:0000313" key="6">
    <source>
        <dbReference type="EMBL" id="RWS05712.1"/>
    </source>
</evidence>
<accession>A0A3S3RTB0</accession>
<comment type="catalytic activity">
    <reaction evidence="4">
        <text>Hydrolysis of (1-&gt;4)-beta-linkages between N-acetylmuramic acid and N-acetyl-D-glucosamine residues in a peptidoglycan and between N-acetyl-D-glucosamine residues in chitodextrins.</text>
        <dbReference type="EC" id="3.2.1.17"/>
    </reaction>
</comment>
<dbReference type="EC" id="3.2.1.17" evidence="4"/>
<dbReference type="InterPro" id="IPR017853">
    <property type="entry name" value="GH"/>
</dbReference>
<dbReference type="InterPro" id="IPR018077">
    <property type="entry name" value="Glyco_hydro_fam25_subgr"/>
</dbReference>
<dbReference type="OrthoDB" id="6590422at2759"/>
<evidence type="ECO:0000313" key="7">
    <source>
        <dbReference type="Proteomes" id="UP000285301"/>
    </source>
</evidence>
<evidence type="ECO:0000256" key="5">
    <source>
        <dbReference type="SAM" id="SignalP"/>
    </source>
</evidence>
<keyword evidence="2 4" id="KW-0378">Hydrolase</keyword>
<dbReference type="InterPro" id="IPR008270">
    <property type="entry name" value="Glyco_hydro_25_AS"/>
</dbReference>
<dbReference type="PROSITE" id="PS51904">
    <property type="entry name" value="GLYCOSYL_HYDROL_F25_2"/>
    <property type="match status" value="1"/>
</dbReference>
<dbReference type="SMART" id="SM00641">
    <property type="entry name" value="Glyco_25"/>
    <property type="match status" value="1"/>
</dbReference>
<dbReference type="GO" id="GO:0003796">
    <property type="term" value="F:lysozyme activity"/>
    <property type="evidence" value="ECO:0007669"/>
    <property type="project" value="UniProtKB-EC"/>
</dbReference>
<keyword evidence="5" id="KW-0732">Signal</keyword>
<dbReference type="GO" id="GO:0016998">
    <property type="term" value="P:cell wall macromolecule catabolic process"/>
    <property type="evidence" value="ECO:0007669"/>
    <property type="project" value="InterPro"/>
</dbReference>
<reference evidence="6 7" key="1">
    <citation type="journal article" date="2018" name="Gigascience">
        <title>Genomes of trombidid mites reveal novel predicted allergens and laterally-transferred genes associated with secondary metabolism.</title>
        <authorList>
            <person name="Dong X."/>
            <person name="Chaisiri K."/>
            <person name="Xia D."/>
            <person name="Armstrong S.D."/>
            <person name="Fang Y."/>
            <person name="Donnelly M.J."/>
            <person name="Kadowaki T."/>
            <person name="McGarry J.W."/>
            <person name="Darby A.C."/>
            <person name="Makepeace B.L."/>
        </authorList>
    </citation>
    <scope>NUCLEOTIDE SEQUENCE [LARGE SCALE GENOMIC DNA]</scope>
    <source>
        <strain evidence="6">UoL-WK</strain>
    </source>
</reference>
<dbReference type="PROSITE" id="PS00953">
    <property type="entry name" value="GLYCOSYL_HYDROL_F25_1"/>
    <property type="match status" value="1"/>
</dbReference>
<keyword evidence="7" id="KW-1185">Reference proteome</keyword>
<dbReference type="InterPro" id="IPR002053">
    <property type="entry name" value="Glyco_hydro_25"/>
</dbReference>
<feature type="chain" id="PRO_5018531151" description="Lysozyme" evidence="5">
    <location>
        <begin position="18"/>
        <end position="231"/>
    </location>
</feature>
<organism evidence="6 7">
    <name type="scientific">Dinothrombium tinctorium</name>
    <dbReference type="NCBI Taxonomy" id="1965070"/>
    <lineage>
        <taxon>Eukaryota</taxon>
        <taxon>Metazoa</taxon>
        <taxon>Ecdysozoa</taxon>
        <taxon>Arthropoda</taxon>
        <taxon>Chelicerata</taxon>
        <taxon>Arachnida</taxon>
        <taxon>Acari</taxon>
        <taxon>Acariformes</taxon>
        <taxon>Trombidiformes</taxon>
        <taxon>Prostigmata</taxon>
        <taxon>Anystina</taxon>
        <taxon>Parasitengona</taxon>
        <taxon>Trombidioidea</taxon>
        <taxon>Trombidiidae</taxon>
        <taxon>Dinothrombium</taxon>
    </lineage>
</organism>
<dbReference type="GO" id="GO:0009253">
    <property type="term" value="P:peptidoglycan catabolic process"/>
    <property type="evidence" value="ECO:0007669"/>
    <property type="project" value="InterPro"/>
</dbReference>
<gene>
    <name evidence="6" type="ORF">B4U79_18302</name>
</gene>
<dbReference type="Gene3D" id="3.20.20.80">
    <property type="entry name" value="Glycosidases"/>
    <property type="match status" value="1"/>
</dbReference>
<proteinExistence type="inferred from homology"/>
<dbReference type="Pfam" id="PF01183">
    <property type="entry name" value="Glyco_hydro_25"/>
    <property type="match status" value="1"/>
</dbReference>
<dbReference type="PANTHER" id="PTHR34135:SF2">
    <property type="entry name" value="LYSOZYME"/>
    <property type="match status" value="1"/>
</dbReference>
<protein>
    <recommendedName>
        <fullName evidence="4">Lysozyme</fullName>
        <ecNumber evidence="4">3.2.1.17</ecNumber>
    </recommendedName>
</protein>
<dbReference type="Proteomes" id="UP000285301">
    <property type="component" value="Unassembled WGS sequence"/>
</dbReference>
<dbReference type="PANTHER" id="PTHR34135">
    <property type="entry name" value="LYSOZYME"/>
    <property type="match status" value="1"/>
</dbReference>